<dbReference type="PANTHER" id="PTHR34265">
    <property type="entry name" value="TYPE III PANTOTHENATE KINASE"/>
    <property type="match status" value="1"/>
</dbReference>
<dbReference type="InterPro" id="IPR004619">
    <property type="entry name" value="Type_III_PanK"/>
</dbReference>
<dbReference type="EMBL" id="UOFJ01000547">
    <property type="protein sequence ID" value="VAW70693.1"/>
    <property type="molecule type" value="Genomic_DNA"/>
</dbReference>
<keyword evidence="9" id="KW-0630">Potassium</keyword>
<dbReference type="Gene3D" id="3.30.420.40">
    <property type="match status" value="2"/>
</dbReference>
<evidence type="ECO:0000256" key="7">
    <source>
        <dbReference type="ARBA" id="ARBA00022777"/>
    </source>
</evidence>
<dbReference type="SUPFAM" id="SSF53067">
    <property type="entry name" value="Actin-like ATPase domain"/>
    <property type="match status" value="2"/>
</dbReference>
<evidence type="ECO:0000256" key="9">
    <source>
        <dbReference type="ARBA" id="ARBA00022958"/>
    </source>
</evidence>
<keyword evidence="6" id="KW-0547">Nucleotide-binding</keyword>
<keyword evidence="10" id="KW-0173">Coenzyme A biosynthesis</keyword>
<dbReference type="PANTHER" id="PTHR34265:SF1">
    <property type="entry name" value="TYPE III PANTOTHENATE KINASE"/>
    <property type="match status" value="1"/>
</dbReference>
<keyword evidence="7 13" id="KW-0418">Kinase</keyword>
<dbReference type="GO" id="GO:0015937">
    <property type="term" value="P:coenzyme A biosynthetic process"/>
    <property type="evidence" value="ECO:0007669"/>
    <property type="project" value="UniProtKB-KW"/>
</dbReference>
<comment type="cofactor">
    <cofactor evidence="1">
        <name>K(+)</name>
        <dbReference type="ChEBI" id="CHEBI:29103"/>
    </cofactor>
</comment>
<evidence type="ECO:0000256" key="6">
    <source>
        <dbReference type="ARBA" id="ARBA00022741"/>
    </source>
</evidence>
<evidence type="ECO:0000256" key="1">
    <source>
        <dbReference type="ARBA" id="ARBA00001958"/>
    </source>
</evidence>
<dbReference type="Pfam" id="PF03309">
    <property type="entry name" value="Pan_kinase"/>
    <property type="match status" value="1"/>
</dbReference>
<evidence type="ECO:0000256" key="3">
    <source>
        <dbReference type="ARBA" id="ARBA00011738"/>
    </source>
</evidence>
<evidence type="ECO:0000256" key="11">
    <source>
        <dbReference type="ARBA" id="ARBA00038036"/>
    </source>
</evidence>
<accession>A0A3B0Y2P6</accession>
<evidence type="ECO:0000256" key="8">
    <source>
        <dbReference type="ARBA" id="ARBA00022840"/>
    </source>
</evidence>
<proteinExistence type="inferred from homology"/>
<organism evidence="13">
    <name type="scientific">hydrothermal vent metagenome</name>
    <dbReference type="NCBI Taxonomy" id="652676"/>
    <lineage>
        <taxon>unclassified sequences</taxon>
        <taxon>metagenomes</taxon>
        <taxon>ecological metagenomes</taxon>
    </lineage>
</organism>
<evidence type="ECO:0000256" key="4">
    <source>
        <dbReference type="ARBA" id="ARBA00022490"/>
    </source>
</evidence>
<dbReference type="NCBIfam" id="TIGR00671">
    <property type="entry name" value="baf"/>
    <property type="match status" value="1"/>
</dbReference>
<dbReference type="AlphaFoldDB" id="A0A3B0Y2P6"/>
<reference evidence="13" key="1">
    <citation type="submission" date="2018-06" db="EMBL/GenBank/DDBJ databases">
        <authorList>
            <person name="Zhirakovskaya E."/>
        </authorList>
    </citation>
    <scope>NUCLEOTIDE SEQUENCE</scope>
</reference>
<evidence type="ECO:0000256" key="2">
    <source>
        <dbReference type="ARBA" id="ARBA00004496"/>
    </source>
</evidence>
<evidence type="ECO:0000313" key="13">
    <source>
        <dbReference type="EMBL" id="VAW70693.1"/>
    </source>
</evidence>
<evidence type="ECO:0000256" key="12">
    <source>
        <dbReference type="ARBA" id="ARBA00040883"/>
    </source>
</evidence>
<comment type="similarity">
    <text evidence="11">Belongs to the type III pantothenate kinase family.</text>
</comment>
<comment type="subunit">
    <text evidence="3">Homodimer.</text>
</comment>
<keyword evidence="5 13" id="KW-0808">Transferase</keyword>
<dbReference type="InterPro" id="IPR043129">
    <property type="entry name" value="ATPase_NBD"/>
</dbReference>
<gene>
    <name evidence="13" type="ORF">MNBD_GAMMA10-2362</name>
</gene>
<dbReference type="CDD" id="cd24015">
    <property type="entry name" value="ASKHA_NBD_PanK-III"/>
    <property type="match status" value="1"/>
</dbReference>
<evidence type="ECO:0000256" key="10">
    <source>
        <dbReference type="ARBA" id="ARBA00022993"/>
    </source>
</evidence>
<keyword evidence="8" id="KW-0067">ATP-binding</keyword>
<name>A0A3B0Y2P6_9ZZZZ</name>
<evidence type="ECO:0000256" key="5">
    <source>
        <dbReference type="ARBA" id="ARBA00022679"/>
    </source>
</evidence>
<dbReference type="GO" id="GO:0004594">
    <property type="term" value="F:pantothenate kinase activity"/>
    <property type="evidence" value="ECO:0007669"/>
    <property type="project" value="InterPro"/>
</dbReference>
<dbReference type="GO" id="GO:0005524">
    <property type="term" value="F:ATP binding"/>
    <property type="evidence" value="ECO:0007669"/>
    <property type="project" value="UniProtKB-KW"/>
</dbReference>
<comment type="subcellular location">
    <subcellularLocation>
        <location evidence="2">Cytoplasm</location>
    </subcellularLocation>
</comment>
<dbReference type="GO" id="GO:0005737">
    <property type="term" value="C:cytoplasm"/>
    <property type="evidence" value="ECO:0007669"/>
    <property type="project" value="UniProtKB-SubCell"/>
</dbReference>
<sequence>MLTIDVGNSRIKGVCFQGREIVSHHVQAYSADSFEAALEAILSNAETPLEKHGVFVSHVAGEGLKKRLISVLDGHSLKNVYFAQTQVQQSGVLNSYARPEDMGVDRWLAMIAGFHHPLKSPQDGVCVIDCGTAITLDVVDYQGKHSGGLIMPGFQTMYGALISSARRIQMDKKMNPETLLNTGLASSTELAVKKGCQQMMIEGLSGIIVRQAEDVKGALHCLVTGGDGEWVSESLACHSIHEPFLVHYGLRIVADELSHDVTK</sequence>
<protein>
    <recommendedName>
        <fullName evidence="12">Type III pantothenate kinase</fullName>
    </recommendedName>
</protein>
<dbReference type="HAMAP" id="MF_01274">
    <property type="entry name" value="Pantothen_kinase_3"/>
    <property type="match status" value="1"/>
</dbReference>
<keyword evidence="4" id="KW-0963">Cytoplasm</keyword>